<dbReference type="InterPro" id="IPR020338">
    <property type="entry name" value="SMN_gemin7"/>
</dbReference>
<dbReference type="Gene3D" id="2.30.30.100">
    <property type="match status" value="1"/>
</dbReference>
<keyword evidence="2" id="KW-1185">Reference proteome</keyword>
<dbReference type="GO" id="GO:0034719">
    <property type="term" value="C:SMN-Sm protein complex"/>
    <property type="evidence" value="ECO:0007669"/>
    <property type="project" value="InterPro"/>
</dbReference>
<evidence type="ECO:0000313" key="1">
    <source>
        <dbReference type="EMBL" id="CAL1539303.1"/>
    </source>
</evidence>
<dbReference type="GO" id="GO:0000387">
    <property type="term" value="P:spliceosomal snRNP assembly"/>
    <property type="evidence" value="ECO:0007669"/>
    <property type="project" value="TreeGrafter"/>
</dbReference>
<dbReference type="EMBL" id="CAXITT010000335">
    <property type="protein sequence ID" value="CAL1539303.1"/>
    <property type="molecule type" value="Genomic_DNA"/>
</dbReference>
<dbReference type="PANTHER" id="PTHR14679:SF1">
    <property type="entry name" value="GEM-ASSOCIATED PROTEIN 7"/>
    <property type="match status" value="1"/>
</dbReference>
<comment type="caution">
    <text evidence="1">The sequence shown here is derived from an EMBL/GenBank/DDBJ whole genome shotgun (WGS) entry which is preliminary data.</text>
</comment>
<dbReference type="PANTHER" id="PTHR14679">
    <property type="entry name" value="GEM-ASSOCIATED PROTEIN 7"/>
    <property type="match status" value="1"/>
</dbReference>
<sequence>MKQEPQTQEDRTFLRERFLRMLGYLNGTQAHVSMQEKTKVSCKLAAADVDFHHIHVTNLGTPMGIIPKATLRTSDIISIDLPNVDVSKKT</sequence>
<evidence type="ECO:0008006" key="3">
    <source>
        <dbReference type="Google" id="ProtNLM"/>
    </source>
</evidence>
<organism evidence="1 2">
    <name type="scientific">Lymnaea stagnalis</name>
    <name type="common">Great pond snail</name>
    <name type="synonym">Helix stagnalis</name>
    <dbReference type="NCBI Taxonomy" id="6523"/>
    <lineage>
        <taxon>Eukaryota</taxon>
        <taxon>Metazoa</taxon>
        <taxon>Spiralia</taxon>
        <taxon>Lophotrochozoa</taxon>
        <taxon>Mollusca</taxon>
        <taxon>Gastropoda</taxon>
        <taxon>Heterobranchia</taxon>
        <taxon>Euthyneura</taxon>
        <taxon>Panpulmonata</taxon>
        <taxon>Hygrophila</taxon>
        <taxon>Lymnaeoidea</taxon>
        <taxon>Lymnaeidae</taxon>
        <taxon>Lymnaea</taxon>
    </lineage>
</organism>
<dbReference type="Proteomes" id="UP001497497">
    <property type="component" value="Unassembled WGS sequence"/>
</dbReference>
<dbReference type="Pfam" id="PF11095">
    <property type="entry name" value="Gemin7"/>
    <property type="match status" value="1"/>
</dbReference>
<protein>
    <recommendedName>
        <fullName evidence="3">Gem-associated protein 7</fullName>
    </recommendedName>
</protein>
<reference evidence="1 2" key="1">
    <citation type="submission" date="2024-04" db="EMBL/GenBank/DDBJ databases">
        <authorList>
            <consortium name="Genoscope - CEA"/>
            <person name="William W."/>
        </authorList>
    </citation>
    <scope>NUCLEOTIDE SEQUENCE [LARGE SCALE GENOMIC DNA]</scope>
</reference>
<accession>A0AAV2I0G0</accession>
<gene>
    <name evidence="1" type="ORF">GSLYS_00013122001</name>
</gene>
<evidence type="ECO:0000313" key="2">
    <source>
        <dbReference type="Proteomes" id="UP001497497"/>
    </source>
</evidence>
<proteinExistence type="predicted"/>
<name>A0AAV2I0G0_LYMST</name>
<dbReference type="AlphaFoldDB" id="A0AAV2I0G0"/>